<reference evidence="3 4" key="1">
    <citation type="submission" date="2019-06" db="EMBL/GenBank/DDBJ databases">
        <title>Sequencing the genomes of 1000 actinobacteria strains.</title>
        <authorList>
            <person name="Klenk H.-P."/>
        </authorList>
    </citation>
    <scope>NUCLEOTIDE SEQUENCE [LARGE SCALE GENOMIC DNA]</scope>
    <source>
        <strain evidence="3 4">DSM 45456</strain>
    </source>
</reference>
<dbReference type="AlphaFoldDB" id="A0A543JRB9"/>
<proteinExistence type="predicted"/>
<evidence type="ECO:0000313" key="4">
    <source>
        <dbReference type="Proteomes" id="UP000316628"/>
    </source>
</evidence>
<feature type="region of interest" description="Disordered" evidence="1">
    <location>
        <begin position="68"/>
        <end position="122"/>
    </location>
</feature>
<dbReference type="RefSeq" id="WP_141983435.1">
    <property type="nucleotide sequence ID" value="NZ_VFPP01000001.1"/>
</dbReference>
<evidence type="ECO:0000256" key="2">
    <source>
        <dbReference type="SAM" id="SignalP"/>
    </source>
</evidence>
<dbReference type="EMBL" id="VFPP01000001">
    <property type="protein sequence ID" value="TQM85389.1"/>
    <property type="molecule type" value="Genomic_DNA"/>
</dbReference>
<protein>
    <submittedName>
        <fullName evidence="3">Peptidase inhibitor family I36</fullName>
    </submittedName>
</protein>
<comment type="caution">
    <text evidence="3">The sequence shown here is derived from an EMBL/GenBank/DDBJ whole genome shotgun (WGS) entry which is preliminary data.</text>
</comment>
<feature type="signal peptide" evidence="2">
    <location>
        <begin position="1"/>
        <end position="23"/>
    </location>
</feature>
<accession>A0A543JRB9</accession>
<feature type="compositionally biased region" description="Polar residues" evidence="1">
    <location>
        <begin position="68"/>
        <end position="80"/>
    </location>
</feature>
<dbReference type="Pfam" id="PF03995">
    <property type="entry name" value="Inhibitor_I36"/>
    <property type="match status" value="1"/>
</dbReference>
<evidence type="ECO:0000256" key="1">
    <source>
        <dbReference type="SAM" id="MobiDB-lite"/>
    </source>
</evidence>
<dbReference type="OrthoDB" id="4232859at2"/>
<organism evidence="3 4">
    <name type="scientific">Saccharothrix saharensis</name>
    <dbReference type="NCBI Taxonomy" id="571190"/>
    <lineage>
        <taxon>Bacteria</taxon>
        <taxon>Bacillati</taxon>
        <taxon>Actinomycetota</taxon>
        <taxon>Actinomycetes</taxon>
        <taxon>Pseudonocardiales</taxon>
        <taxon>Pseudonocardiaceae</taxon>
        <taxon>Saccharothrix</taxon>
    </lineage>
</organism>
<evidence type="ECO:0000313" key="3">
    <source>
        <dbReference type="EMBL" id="TQM85389.1"/>
    </source>
</evidence>
<feature type="chain" id="PRO_5039082492" evidence="2">
    <location>
        <begin position="24"/>
        <end position="122"/>
    </location>
</feature>
<keyword evidence="4" id="KW-1185">Reference proteome</keyword>
<sequence>MNGILKKAVVGASMLAGIGIGLAAPAGASFSECDASRVCMWGNNDYNWLIGERASGGGLVNLTGDGNNQMDSWGNRTTRNAAGYGSTGGGGDCQTFQAGERDDNVASWNSDEVTSWKTNGGC</sequence>
<gene>
    <name evidence="3" type="ORF">FHX81_7869</name>
</gene>
<dbReference type="Proteomes" id="UP000316628">
    <property type="component" value="Unassembled WGS sequence"/>
</dbReference>
<feature type="compositionally biased region" description="Polar residues" evidence="1">
    <location>
        <begin position="106"/>
        <end position="122"/>
    </location>
</feature>
<name>A0A543JRB9_9PSEU</name>
<keyword evidence="2" id="KW-0732">Signal</keyword>